<sequence>MSIIGTVETYWNFAEEASTPSLFKGIPNTRSRSEGTRRGGRWRREWCECSSNGEFRRTPCRHGVVEDVMDTTEPLGGGEPTNNIFIYARVGAEVFKVRGLLELLHEERDVRFSEAGC</sequence>
<keyword evidence="2" id="KW-1185">Reference proteome</keyword>
<proteinExistence type="predicted"/>
<evidence type="ECO:0000313" key="2">
    <source>
        <dbReference type="Proteomes" id="UP001341840"/>
    </source>
</evidence>
<accession>A0ABU6ZLL0</accession>
<protein>
    <recommendedName>
        <fullName evidence="3">SWIM-type domain-containing protein</fullName>
    </recommendedName>
</protein>
<comment type="caution">
    <text evidence="1">The sequence shown here is derived from an EMBL/GenBank/DDBJ whole genome shotgun (WGS) entry which is preliminary data.</text>
</comment>
<evidence type="ECO:0008006" key="3">
    <source>
        <dbReference type="Google" id="ProtNLM"/>
    </source>
</evidence>
<evidence type="ECO:0000313" key="1">
    <source>
        <dbReference type="EMBL" id="MED6222828.1"/>
    </source>
</evidence>
<name>A0ABU6ZLL0_9FABA</name>
<dbReference type="Proteomes" id="UP001341840">
    <property type="component" value="Unassembled WGS sequence"/>
</dbReference>
<gene>
    <name evidence="1" type="ORF">PIB30_068272</name>
</gene>
<dbReference type="EMBL" id="JASCZI010272589">
    <property type="protein sequence ID" value="MED6222828.1"/>
    <property type="molecule type" value="Genomic_DNA"/>
</dbReference>
<organism evidence="1 2">
    <name type="scientific">Stylosanthes scabra</name>
    <dbReference type="NCBI Taxonomy" id="79078"/>
    <lineage>
        <taxon>Eukaryota</taxon>
        <taxon>Viridiplantae</taxon>
        <taxon>Streptophyta</taxon>
        <taxon>Embryophyta</taxon>
        <taxon>Tracheophyta</taxon>
        <taxon>Spermatophyta</taxon>
        <taxon>Magnoliopsida</taxon>
        <taxon>eudicotyledons</taxon>
        <taxon>Gunneridae</taxon>
        <taxon>Pentapetalae</taxon>
        <taxon>rosids</taxon>
        <taxon>fabids</taxon>
        <taxon>Fabales</taxon>
        <taxon>Fabaceae</taxon>
        <taxon>Papilionoideae</taxon>
        <taxon>50 kb inversion clade</taxon>
        <taxon>dalbergioids sensu lato</taxon>
        <taxon>Dalbergieae</taxon>
        <taxon>Pterocarpus clade</taxon>
        <taxon>Stylosanthes</taxon>
    </lineage>
</organism>
<reference evidence="1 2" key="1">
    <citation type="journal article" date="2023" name="Plants (Basel)">
        <title>Bridging the Gap: Combining Genomics and Transcriptomics Approaches to Understand Stylosanthes scabra, an Orphan Legume from the Brazilian Caatinga.</title>
        <authorList>
            <person name="Ferreira-Neto J.R.C."/>
            <person name="da Silva M.D."/>
            <person name="Binneck E."/>
            <person name="de Melo N.F."/>
            <person name="da Silva R.H."/>
            <person name="de Melo A.L.T.M."/>
            <person name="Pandolfi V."/>
            <person name="Bustamante F.O."/>
            <person name="Brasileiro-Vidal A.C."/>
            <person name="Benko-Iseppon A.M."/>
        </authorList>
    </citation>
    <scope>NUCLEOTIDE SEQUENCE [LARGE SCALE GENOMIC DNA]</scope>
    <source>
        <tissue evidence="1">Leaves</tissue>
    </source>
</reference>